<protein>
    <submittedName>
        <fullName evidence="1">Uncharacterized protein</fullName>
    </submittedName>
</protein>
<dbReference type="EMBL" id="JACVVK020000003">
    <property type="protein sequence ID" value="KAK7508055.1"/>
    <property type="molecule type" value="Genomic_DNA"/>
</dbReference>
<accession>A0ABD0M802</accession>
<sequence>MQTHSKQTDTDGQRDSQRQAALLARHSGMLVHVVAPVSWSSLRLAVSVARAGARGSVVGSAGHKTGTLVYPSCGFMACSSTDALISYTND</sequence>
<dbReference type="Proteomes" id="UP001519460">
    <property type="component" value="Unassembled WGS sequence"/>
</dbReference>
<gene>
    <name evidence="1" type="ORF">BaRGS_00001020</name>
</gene>
<organism evidence="1 2">
    <name type="scientific">Batillaria attramentaria</name>
    <dbReference type="NCBI Taxonomy" id="370345"/>
    <lineage>
        <taxon>Eukaryota</taxon>
        <taxon>Metazoa</taxon>
        <taxon>Spiralia</taxon>
        <taxon>Lophotrochozoa</taxon>
        <taxon>Mollusca</taxon>
        <taxon>Gastropoda</taxon>
        <taxon>Caenogastropoda</taxon>
        <taxon>Sorbeoconcha</taxon>
        <taxon>Cerithioidea</taxon>
        <taxon>Batillariidae</taxon>
        <taxon>Batillaria</taxon>
    </lineage>
</organism>
<comment type="caution">
    <text evidence="1">The sequence shown here is derived from an EMBL/GenBank/DDBJ whole genome shotgun (WGS) entry which is preliminary data.</text>
</comment>
<proteinExistence type="predicted"/>
<evidence type="ECO:0000313" key="2">
    <source>
        <dbReference type="Proteomes" id="UP001519460"/>
    </source>
</evidence>
<keyword evidence="2" id="KW-1185">Reference proteome</keyword>
<name>A0ABD0M802_9CAEN</name>
<reference evidence="1 2" key="1">
    <citation type="journal article" date="2023" name="Sci. Data">
        <title>Genome assembly of the Korean intertidal mud-creeper Batillaria attramentaria.</title>
        <authorList>
            <person name="Patra A.K."/>
            <person name="Ho P.T."/>
            <person name="Jun S."/>
            <person name="Lee S.J."/>
            <person name="Kim Y."/>
            <person name="Won Y.J."/>
        </authorList>
    </citation>
    <scope>NUCLEOTIDE SEQUENCE [LARGE SCALE GENOMIC DNA]</scope>
    <source>
        <strain evidence="1">Wonlab-2016</strain>
    </source>
</reference>
<dbReference type="AlphaFoldDB" id="A0ABD0M802"/>
<evidence type="ECO:0000313" key="1">
    <source>
        <dbReference type="EMBL" id="KAK7508055.1"/>
    </source>
</evidence>